<comment type="caution">
    <text evidence="2">The sequence shown here is derived from an EMBL/GenBank/DDBJ whole genome shotgun (WGS) entry which is preliminary data.</text>
</comment>
<keyword evidence="1" id="KW-1133">Transmembrane helix</keyword>
<gene>
    <name evidence="2" type="ORF">KE626_10395</name>
</gene>
<feature type="transmembrane region" description="Helical" evidence="1">
    <location>
        <begin position="63"/>
        <end position="81"/>
    </location>
</feature>
<keyword evidence="1" id="KW-0812">Transmembrane</keyword>
<name>A0ABS5IXZ9_9BACT</name>
<evidence type="ECO:0000313" key="2">
    <source>
        <dbReference type="EMBL" id="MBS0027718.1"/>
    </source>
</evidence>
<dbReference type="RefSeq" id="WP_211972827.1">
    <property type="nucleotide sequence ID" value="NZ_CBFHAM010000001.1"/>
</dbReference>
<organism evidence="2 3">
    <name type="scientific">Chitinophaga hostae</name>
    <dbReference type="NCBI Taxonomy" id="2831022"/>
    <lineage>
        <taxon>Bacteria</taxon>
        <taxon>Pseudomonadati</taxon>
        <taxon>Bacteroidota</taxon>
        <taxon>Chitinophagia</taxon>
        <taxon>Chitinophagales</taxon>
        <taxon>Chitinophagaceae</taxon>
        <taxon>Chitinophaga</taxon>
    </lineage>
</organism>
<dbReference type="Proteomes" id="UP000676386">
    <property type="component" value="Unassembled WGS sequence"/>
</dbReference>
<protein>
    <submittedName>
        <fullName evidence="2">Uncharacterized protein</fullName>
    </submittedName>
</protein>
<proteinExistence type="predicted"/>
<dbReference type="EMBL" id="JAGTXB010000004">
    <property type="protein sequence ID" value="MBS0027718.1"/>
    <property type="molecule type" value="Genomic_DNA"/>
</dbReference>
<evidence type="ECO:0000313" key="3">
    <source>
        <dbReference type="Proteomes" id="UP000676386"/>
    </source>
</evidence>
<sequence length="248" mass="29128">MRSLNLRRIQSFATFDLPINYHYIYSRFHKTHEDHCSSYAVWPTAATRHKLISGYWDDVLRHYLLLLGVSTLFVVLFNSPLIFTKGIYLGILFMIGALAYVPLYYFIYRPTFNCDFLPKLETAIIAFEGKEQAWLEKCKQDQLSNRALVLLFYVLEKTSKLSFLSPTDRCADQLHQIFGVSPKGMKNELELIFKNDKLVKPDSRHYLEVFKSFSETYTLLEAMQFNEGIQHLKELELRLKKRFSPKIS</sequence>
<accession>A0ABS5IXZ9</accession>
<keyword evidence="1" id="KW-0472">Membrane</keyword>
<feature type="transmembrane region" description="Helical" evidence="1">
    <location>
        <begin position="87"/>
        <end position="107"/>
    </location>
</feature>
<keyword evidence="3" id="KW-1185">Reference proteome</keyword>
<reference evidence="2 3" key="1">
    <citation type="submission" date="2021-04" db="EMBL/GenBank/DDBJ databases">
        <title>Chitinophaga sp. nov., isolated from the rhizosphere soil.</title>
        <authorList>
            <person name="He S."/>
        </authorList>
    </citation>
    <scope>NUCLEOTIDE SEQUENCE [LARGE SCALE GENOMIC DNA]</scope>
    <source>
        <strain evidence="2 3">2R12</strain>
    </source>
</reference>
<evidence type="ECO:0000256" key="1">
    <source>
        <dbReference type="SAM" id="Phobius"/>
    </source>
</evidence>